<dbReference type="EMBL" id="JBHXOF010000033">
    <property type="protein sequence ID" value="MFD4217556.1"/>
    <property type="molecule type" value="Genomic_DNA"/>
</dbReference>
<keyword evidence="1" id="KW-0812">Transmembrane</keyword>
<evidence type="ECO:0000313" key="3">
    <source>
        <dbReference type="Proteomes" id="UP001598251"/>
    </source>
</evidence>
<comment type="caution">
    <text evidence="2">The sequence shown here is derived from an EMBL/GenBank/DDBJ whole genome shotgun (WGS) entry which is preliminary data.</text>
</comment>
<organism evidence="2 3">
    <name type="scientific">Streptomyces sindenensis</name>
    <dbReference type="NCBI Taxonomy" id="67363"/>
    <lineage>
        <taxon>Bacteria</taxon>
        <taxon>Bacillati</taxon>
        <taxon>Actinomycetota</taxon>
        <taxon>Actinomycetes</taxon>
        <taxon>Kitasatosporales</taxon>
        <taxon>Streptomycetaceae</taxon>
        <taxon>Streptomyces</taxon>
    </lineage>
</organism>
<keyword evidence="1" id="KW-1133">Transmembrane helix</keyword>
<reference evidence="2 3" key="1">
    <citation type="submission" date="2024-09" db="EMBL/GenBank/DDBJ databases">
        <title>The Natural Products Discovery Center: Release of the First 8490 Sequenced Strains for Exploring Actinobacteria Biosynthetic Diversity.</title>
        <authorList>
            <person name="Kalkreuter E."/>
            <person name="Kautsar S.A."/>
            <person name="Yang D."/>
            <person name="Bader C.D."/>
            <person name="Teijaro C.N."/>
            <person name="Fluegel L."/>
            <person name="Davis C.M."/>
            <person name="Simpson J.R."/>
            <person name="Lauterbach L."/>
            <person name="Steele A.D."/>
            <person name="Gui C."/>
            <person name="Meng S."/>
            <person name="Li G."/>
            <person name="Viehrig K."/>
            <person name="Ye F."/>
            <person name="Su P."/>
            <person name="Kiefer A.F."/>
            <person name="Nichols A."/>
            <person name="Cepeda A.J."/>
            <person name="Yan W."/>
            <person name="Fan B."/>
            <person name="Jiang Y."/>
            <person name="Adhikari A."/>
            <person name="Zheng C.-J."/>
            <person name="Schuster L."/>
            <person name="Cowan T.M."/>
            <person name="Smanski M.J."/>
            <person name="Chevrette M.G."/>
            <person name="De Carvalho L.P.S."/>
            <person name="Shen B."/>
        </authorList>
    </citation>
    <scope>NUCLEOTIDE SEQUENCE [LARGE SCALE GENOMIC DNA]</scope>
    <source>
        <strain evidence="2 3">NPDC058546</strain>
    </source>
</reference>
<protein>
    <submittedName>
        <fullName evidence="2">Uncharacterized protein</fullName>
    </submittedName>
</protein>
<dbReference type="RefSeq" id="WP_376936547.1">
    <property type="nucleotide sequence ID" value="NZ_JBHXLY010000046.1"/>
</dbReference>
<dbReference type="Proteomes" id="UP001598251">
    <property type="component" value="Unassembled WGS sequence"/>
</dbReference>
<feature type="transmembrane region" description="Helical" evidence="1">
    <location>
        <begin position="13"/>
        <end position="46"/>
    </location>
</feature>
<sequence length="173" mass="19413">MKPTDRNWATAEYLLTAGAACAALTTLLIGRTWAALMAAGLLITLLMRYRSTAKGEPYAYWVAWGVGTVIALLLARTGPTELLPLAAAEFVVAVVLFFLWRTHRGGRRDWLVWSPESGLLRRESFKKDAIAWAEEHGQPCMISRVDHVPELANKIPMYPMRDYPMERVPPWAS</sequence>
<feature type="transmembrane region" description="Helical" evidence="1">
    <location>
        <begin position="82"/>
        <end position="100"/>
    </location>
</feature>
<evidence type="ECO:0000256" key="1">
    <source>
        <dbReference type="SAM" id="Phobius"/>
    </source>
</evidence>
<accession>A0ABW6EYL9</accession>
<keyword evidence="3" id="KW-1185">Reference proteome</keyword>
<gene>
    <name evidence="2" type="ORF">ACFWSS_32290</name>
</gene>
<name>A0ABW6EYL9_9ACTN</name>
<keyword evidence="1" id="KW-0472">Membrane</keyword>
<proteinExistence type="predicted"/>
<evidence type="ECO:0000313" key="2">
    <source>
        <dbReference type="EMBL" id="MFD4217556.1"/>
    </source>
</evidence>
<feature type="transmembrane region" description="Helical" evidence="1">
    <location>
        <begin position="58"/>
        <end position="76"/>
    </location>
</feature>